<accession>G0U1N3</accession>
<keyword evidence="1" id="KW-1133">Transmembrane helix</keyword>
<sequence length="285" mass="31687">MKLGRALLMCVLLGGLLPVCYRFASSENKIAEITLGWGNSPVERFSQERMKWSAAWRVGESGEWMKIDDVPVVIPSGERVVTIGVPVEPSDSASNTRRLVGIQCEESRRLVGGFRRGRCSLQLSTCSTRVHREVFFGFRVPQKHRNADVTVTNPSSQTGKLYEENNLDEVTEVGSVTFMEGFEKWDEGPVNSAISLELVKNHITENCSNWLPTAVRVLGMSVDEAELKEWRRGASTTLLERWGYPLFTVLMLYAVLRVLALAADLRHRAPVAPSAPVGAPKGKRT</sequence>
<evidence type="ECO:0000313" key="3">
    <source>
        <dbReference type="EMBL" id="CCC49990.1"/>
    </source>
</evidence>
<dbReference type="VEuPathDB" id="TriTrypDB:TvY486_0805970"/>
<gene>
    <name evidence="3" type="ORF">TVY486_0805970</name>
</gene>
<dbReference type="EMBL" id="HE573024">
    <property type="protein sequence ID" value="CCC49990.1"/>
    <property type="molecule type" value="Genomic_DNA"/>
</dbReference>
<keyword evidence="1" id="KW-0812">Transmembrane</keyword>
<evidence type="ECO:0000256" key="2">
    <source>
        <dbReference type="SAM" id="SignalP"/>
    </source>
</evidence>
<keyword evidence="2" id="KW-0732">Signal</keyword>
<feature type="signal peptide" evidence="2">
    <location>
        <begin position="1"/>
        <end position="26"/>
    </location>
</feature>
<name>G0U1N3_TRYVY</name>
<feature type="chain" id="PRO_5003409908" evidence="2">
    <location>
        <begin position="27"/>
        <end position="285"/>
    </location>
</feature>
<feature type="transmembrane region" description="Helical" evidence="1">
    <location>
        <begin position="242"/>
        <end position="260"/>
    </location>
</feature>
<evidence type="ECO:0000256" key="1">
    <source>
        <dbReference type="SAM" id="Phobius"/>
    </source>
</evidence>
<proteinExistence type="predicted"/>
<dbReference type="AlphaFoldDB" id="G0U1N3"/>
<reference evidence="3" key="1">
    <citation type="journal article" date="2012" name="Proc. Natl. Acad. Sci. U.S.A.">
        <title>Antigenic diversity is generated by distinct evolutionary mechanisms in African trypanosome species.</title>
        <authorList>
            <person name="Jackson A.P."/>
            <person name="Berry A."/>
            <person name="Aslett M."/>
            <person name="Allison H.C."/>
            <person name="Burton P."/>
            <person name="Vavrova-Anderson J."/>
            <person name="Brown R."/>
            <person name="Browne H."/>
            <person name="Corton N."/>
            <person name="Hauser H."/>
            <person name="Gamble J."/>
            <person name="Gilderthorp R."/>
            <person name="Marcello L."/>
            <person name="McQuillan J."/>
            <person name="Otto T.D."/>
            <person name="Quail M.A."/>
            <person name="Sanders M.J."/>
            <person name="van Tonder A."/>
            <person name="Ginger M.L."/>
            <person name="Field M.C."/>
            <person name="Barry J.D."/>
            <person name="Hertz-Fowler C."/>
            <person name="Berriman M."/>
        </authorList>
    </citation>
    <scope>NUCLEOTIDE SEQUENCE</scope>
    <source>
        <strain evidence="3">Y486</strain>
    </source>
</reference>
<organism evidence="3">
    <name type="scientific">Trypanosoma vivax (strain Y486)</name>
    <dbReference type="NCBI Taxonomy" id="1055687"/>
    <lineage>
        <taxon>Eukaryota</taxon>
        <taxon>Discoba</taxon>
        <taxon>Euglenozoa</taxon>
        <taxon>Kinetoplastea</taxon>
        <taxon>Metakinetoplastina</taxon>
        <taxon>Trypanosomatida</taxon>
        <taxon>Trypanosomatidae</taxon>
        <taxon>Trypanosoma</taxon>
        <taxon>Duttonella</taxon>
    </lineage>
</organism>
<keyword evidence="1" id="KW-0472">Membrane</keyword>
<protein>
    <submittedName>
        <fullName evidence="3">Uncharacterized protein</fullName>
    </submittedName>
</protein>